<dbReference type="Proteomes" id="UP000677457">
    <property type="component" value="Unassembled WGS sequence"/>
</dbReference>
<proteinExistence type="predicted"/>
<keyword evidence="6" id="KW-1185">Reference proteome</keyword>
<reference evidence="4 5" key="1">
    <citation type="submission" date="2019-06" db="EMBL/GenBank/DDBJ databases">
        <title>Sequencing the genomes of 1000 actinobacteria strains.</title>
        <authorList>
            <person name="Klenk H.-P."/>
        </authorList>
    </citation>
    <scope>NUCLEOTIDE SEQUENCE [LARGE SCALE GENOMIC DNA]</scope>
    <source>
        <strain evidence="4 5">DSM 44819</strain>
    </source>
</reference>
<gene>
    <name evidence="4" type="ORF">FB564_0227</name>
    <name evidence="3" type="ORF">Sar04_31110</name>
</gene>
<name>A0A542XHC4_SALAC</name>
<organism evidence="4 5">
    <name type="scientific">Salinispora arenicola</name>
    <dbReference type="NCBI Taxonomy" id="168697"/>
    <lineage>
        <taxon>Bacteria</taxon>
        <taxon>Bacillati</taxon>
        <taxon>Actinomycetota</taxon>
        <taxon>Actinomycetes</taxon>
        <taxon>Micromonosporales</taxon>
        <taxon>Micromonosporaceae</taxon>
        <taxon>Salinispora</taxon>
    </lineage>
</organism>
<protein>
    <submittedName>
        <fullName evidence="4">Uncharacterized protein</fullName>
    </submittedName>
</protein>
<evidence type="ECO:0000256" key="2">
    <source>
        <dbReference type="SAM" id="Phobius"/>
    </source>
</evidence>
<dbReference type="EMBL" id="VFOL01000001">
    <property type="protein sequence ID" value="TQL35197.1"/>
    <property type="molecule type" value="Genomic_DNA"/>
</dbReference>
<sequence>MRIVQMVAGVLLLVTGIPVLLGGAALGADLTLDLRAELRADWVAPVTAGLLVSGMLLVSAALALLLRPVRPREVVFVVEPDQVPVLAGRLGVTSLNGLGVPVGQDRGRVVPSSRQLVSVGAPVERPRPMPRPAGPRTPVSAGNQRVTENDLSWPFREAAETDAPPNPGRPSVRRLRPSAPVDSTR</sequence>
<evidence type="ECO:0000313" key="5">
    <source>
        <dbReference type="Proteomes" id="UP000315983"/>
    </source>
</evidence>
<dbReference type="AlphaFoldDB" id="A0A542XHC4"/>
<dbReference type="EMBL" id="BOQM01000023">
    <property type="protein sequence ID" value="GIM86375.1"/>
    <property type="molecule type" value="Genomic_DNA"/>
</dbReference>
<keyword evidence="2" id="KW-1133">Transmembrane helix</keyword>
<evidence type="ECO:0000313" key="6">
    <source>
        <dbReference type="Proteomes" id="UP000677457"/>
    </source>
</evidence>
<keyword evidence="2" id="KW-0472">Membrane</keyword>
<feature type="compositionally biased region" description="Polar residues" evidence="1">
    <location>
        <begin position="140"/>
        <end position="150"/>
    </location>
</feature>
<feature type="region of interest" description="Disordered" evidence="1">
    <location>
        <begin position="111"/>
        <end position="185"/>
    </location>
</feature>
<evidence type="ECO:0000313" key="4">
    <source>
        <dbReference type="EMBL" id="TQL35197.1"/>
    </source>
</evidence>
<keyword evidence="2" id="KW-0812">Transmembrane</keyword>
<feature type="transmembrane region" description="Helical" evidence="2">
    <location>
        <begin position="43"/>
        <end position="66"/>
    </location>
</feature>
<dbReference type="GeneID" id="93769591"/>
<dbReference type="Proteomes" id="UP000315983">
    <property type="component" value="Unassembled WGS sequence"/>
</dbReference>
<comment type="caution">
    <text evidence="4">The sequence shown here is derived from an EMBL/GenBank/DDBJ whole genome shotgun (WGS) entry which is preliminary data.</text>
</comment>
<accession>A0A542XHC4</accession>
<dbReference type="RefSeq" id="WP_029024052.1">
    <property type="nucleotide sequence ID" value="NZ_BOQM01000023.1"/>
</dbReference>
<reference evidence="3 6" key="2">
    <citation type="submission" date="2021-03" db="EMBL/GenBank/DDBJ databases">
        <title>Whole genome shotgun sequence of Salinispora arenicola NBRC 105043.</title>
        <authorList>
            <person name="Komaki H."/>
            <person name="Tamura T."/>
        </authorList>
    </citation>
    <scope>NUCLEOTIDE SEQUENCE [LARGE SCALE GENOMIC DNA]</scope>
    <source>
        <strain evidence="3 6">NBRC 105043</strain>
    </source>
</reference>
<evidence type="ECO:0000313" key="3">
    <source>
        <dbReference type="EMBL" id="GIM86375.1"/>
    </source>
</evidence>
<evidence type="ECO:0000256" key="1">
    <source>
        <dbReference type="SAM" id="MobiDB-lite"/>
    </source>
</evidence>